<protein>
    <submittedName>
        <fullName evidence="1">Uncharacterized protein</fullName>
    </submittedName>
</protein>
<accession>A0A5S9Q4U0</accession>
<evidence type="ECO:0000313" key="2">
    <source>
        <dbReference type="Proteomes" id="UP000434580"/>
    </source>
</evidence>
<dbReference type="AlphaFoldDB" id="A0A5S9Q4U0"/>
<gene>
    <name evidence="1" type="ORF">DPBNPPHM_01478</name>
</gene>
<reference evidence="1 2" key="1">
    <citation type="submission" date="2019-11" db="EMBL/GenBank/DDBJ databases">
        <authorList>
            <person name="Holert J."/>
        </authorList>
    </citation>
    <scope>NUCLEOTIDE SEQUENCE [LARGE SCALE GENOMIC DNA]</scope>
    <source>
        <strain evidence="1">BC5_2</strain>
    </source>
</reference>
<sequence>MEGNFGSPGQCGFSNRIFVAIDHVQYDKIYSAALAAFAGGHQVRGYIHTCEVVHWIDGFGLMPVQGFYQLAFSY</sequence>
<organism evidence="1 2">
    <name type="scientific">BD1-7 clade bacterium</name>
    <dbReference type="NCBI Taxonomy" id="2029982"/>
    <lineage>
        <taxon>Bacteria</taxon>
        <taxon>Pseudomonadati</taxon>
        <taxon>Pseudomonadota</taxon>
        <taxon>Gammaproteobacteria</taxon>
        <taxon>Cellvibrionales</taxon>
        <taxon>Spongiibacteraceae</taxon>
        <taxon>BD1-7 clade</taxon>
    </lineage>
</organism>
<name>A0A5S9Q4U0_9GAMM</name>
<dbReference type="EMBL" id="CACSII010000016">
    <property type="protein sequence ID" value="CAA0111371.1"/>
    <property type="molecule type" value="Genomic_DNA"/>
</dbReference>
<dbReference type="Proteomes" id="UP000434580">
    <property type="component" value="Unassembled WGS sequence"/>
</dbReference>
<evidence type="ECO:0000313" key="1">
    <source>
        <dbReference type="EMBL" id="CAA0111371.1"/>
    </source>
</evidence>
<proteinExistence type="predicted"/>